<dbReference type="InterPro" id="IPR036514">
    <property type="entry name" value="SGNH_hydro_sf"/>
</dbReference>
<dbReference type="Proteomes" id="UP000253606">
    <property type="component" value="Chromosome"/>
</dbReference>
<dbReference type="Gene3D" id="3.40.50.1110">
    <property type="entry name" value="SGNH hydrolase"/>
    <property type="match status" value="1"/>
</dbReference>
<feature type="chain" id="PRO_5016463176" evidence="2">
    <location>
        <begin position="21"/>
        <end position="279"/>
    </location>
</feature>
<accession>A0A2Z5G7K0</accession>
<reference evidence="3 4" key="1">
    <citation type="journal article" date="2018" name="Front. Microbiol.">
        <title>Hydrolytic Capabilities as a Key to Environmental Success: Chitinolytic and Cellulolytic Acidobacteria From Acidic Sub-arctic Soils and Boreal Peatlands.</title>
        <authorList>
            <person name="Belova S.E."/>
            <person name="Ravin N.V."/>
            <person name="Pankratov T.A."/>
            <person name="Rakitin A.L."/>
            <person name="Ivanova A.A."/>
            <person name="Beletsky A.V."/>
            <person name="Mardanov A.V."/>
            <person name="Sinninghe Damste J.S."/>
            <person name="Dedysh S.N."/>
        </authorList>
    </citation>
    <scope>NUCLEOTIDE SEQUENCE [LARGE SCALE GENOMIC DNA]</scope>
    <source>
        <strain evidence="3 4">SBC82</strain>
    </source>
</reference>
<dbReference type="PANTHER" id="PTHR45648">
    <property type="entry name" value="GDSL LIPASE/ACYLHYDROLASE FAMILY PROTEIN (AFU_ORTHOLOGUE AFUA_4G14700)"/>
    <property type="match status" value="1"/>
</dbReference>
<dbReference type="CDD" id="cd01846">
    <property type="entry name" value="fatty_acyltransferase_like"/>
    <property type="match status" value="1"/>
</dbReference>
<dbReference type="InterPro" id="IPR051058">
    <property type="entry name" value="GDSL_Est/Lipase"/>
</dbReference>
<dbReference type="OrthoDB" id="110369at2"/>
<dbReference type="GO" id="GO:0016788">
    <property type="term" value="F:hydrolase activity, acting on ester bonds"/>
    <property type="evidence" value="ECO:0007669"/>
    <property type="project" value="InterPro"/>
</dbReference>
<proteinExistence type="predicted"/>
<sequence>MKHVVLLALTMGLFVTGATAATPPYTMLYVFGDSYSDTGAGYVDGNGPTAVAYLAECLHIPFTYFGDADSKGKGLNFAVSGARTGFGEGQHFEHGELLGRGMRNQVDDFAGLVKSGRIHFDPRETMFFFAGGLNDRSLPAGATSLNLKAEIATLYALGARRFMVALLPTKIPAFATTGIRFNPQLARIPADLQARFSDIQIENSDWGSFFDEVMQNPGKYGITDTTTPCAGRALKNEDPTPCTSPSSHFYFHEGHPSTAVHKAVGEMLCREASRRAQSR</sequence>
<dbReference type="Pfam" id="PF00657">
    <property type="entry name" value="Lipase_GDSL"/>
    <property type="match status" value="1"/>
</dbReference>
<name>A0A2Z5G7K0_9BACT</name>
<dbReference type="AlphaFoldDB" id="A0A2Z5G7K0"/>
<protein>
    <submittedName>
        <fullName evidence="3">Phospholipase/lecithinase/hemolysin</fullName>
    </submittedName>
</protein>
<dbReference type="KEGG" id="abas:ACPOL_5436"/>
<evidence type="ECO:0000256" key="1">
    <source>
        <dbReference type="ARBA" id="ARBA00022801"/>
    </source>
</evidence>
<dbReference type="InterPro" id="IPR001087">
    <property type="entry name" value="GDSL"/>
</dbReference>
<evidence type="ECO:0000313" key="4">
    <source>
        <dbReference type="Proteomes" id="UP000253606"/>
    </source>
</evidence>
<evidence type="ECO:0000313" key="3">
    <source>
        <dbReference type="EMBL" id="AXC14684.1"/>
    </source>
</evidence>
<organism evidence="3 4">
    <name type="scientific">Acidisarcina polymorpha</name>
    <dbReference type="NCBI Taxonomy" id="2211140"/>
    <lineage>
        <taxon>Bacteria</taxon>
        <taxon>Pseudomonadati</taxon>
        <taxon>Acidobacteriota</taxon>
        <taxon>Terriglobia</taxon>
        <taxon>Terriglobales</taxon>
        <taxon>Acidobacteriaceae</taxon>
        <taxon>Acidisarcina</taxon>
    </lineage>
</organism>
<dbReference type="SUPFAM" id="SSF52266">
    <property type="entry name" value="SGNH hydrolase"/>
    <property type="match status" value="1"/>
</dbReference>
<keyword evidence="2" id="KW-0732">Signal</keyword>
<feature type="signal peptide" evidence="2">
    <location>
        <begin position="1"/>
        <end position="20"/>
    </location>
</feature>
<dbReference type="PANTHER" id="PTHR45648:SF22">
    <property type="entry name" value="GDSL LIPASE_ACYLHYDROLASE FAMILY PROTEIN (AFU_ORTHOLOGUE AFUA_4G14700)"/>
    <property type="match status" value="1"/>
</dbReference>
<keyword evidence="1" id="KW-0378">Hydrolase</keyword>
<evidence type="ECO:0000256" key="2">
    <source>
        <dbReference type="SAM" id="SignalP"/>
    </source>
</evidence>
<dbReference type="EMBL" id="CP030840">
    <property type="protein sequence ID" value="AXC14684.1"/>
    <property type="molecule type" value="Genomic_DNA"/>
</dbReference>
<keyword evidence="4" id="KW-1185">Reference proteome</keyword>
<dbReference type="RefSeq" id="WP_114209409.1">
    <property type="nucleotide sequence ID" value="NZ_CP030840.1"/>
</dbReference>
<gene>
    <name evidence="3" type="ORF">ACPOL_5436</name>
</gene>